<gene>
    <name evidence="1" type="primary">NCL1_25221</name>
    <name evidence="1" type="ORF">TNCV_4230361</name>
</gene>
<reference evidence="1" key="1">
    <citation type="submission" date="2020-08" db="EMBL/GenBank/DDBJ databases">
        <title>Multicomponent nature underlies the extraordinary mechanical properties of spider dragline silk.</title>
        <authorList>
            <person name="Kono N."/>
            <person name="Nakamura H."/>
            <person name="Mori M."/>
            <person name="Yoshida Y."/>
            <person name="Ohtoshi R."/>
            <person name="Malay A.D."/>
            <person name="Moran D.A.P."/>
            <person name="Tomita M."/>
            <person name="Numata K."/>
            <person name="Arakawa K."/>
        </authorList>
    </citation>
    <scope>NUCLEOTIDE SEQUENCE</scope>
</reference>
<comment type="caution">
    <text evidence="1">The sequence shown here is derived from an EMBL/GenBank/DDBJ whole genome shotgun (WGS) entry which is preliminary data.</text>
</comment>
<dbReference type="AlphaFoldDB" id="A0A8X6SCU7"/>
<evidence type="ECO:0000313" key="1">
    <source>
        <dbReference type="EMBL" id="GFY11567.1"/>
    </source>
</evidence>
<organism evidence="1 2">
    <name type="scientific">Trichonephila clavipes</name>
    <name type="common">Golden silk orbweaver</name>
    <name type="synonym">Nephila clavipes</name>
    <dbReference type="NCBI Taxonomy" id="2585209"/>
    <lineage>
        <taxon>Eukaryota</taxon>
        <taxon>Metazoa</taxon>
        <taxon>Ecdysozoa</taxon>
        <taxon>Arthropoda</taxon>
        <taxon>Chelicerata</taxon>
        <taxon>Arachnida</taxon>
        <taxon>Araneae</taxon>
        <taxon>Araneomorphae</taxon>
        <taxon>Entelegynae</taxon>
        <taxon>Araneoidea</taxon>
        <taxon>Nephilidae</taxon>
        <taxon>Trichonephila</taxon>
    </lineage>
</organism>
<protein>
    <submittedName>
        <fullName evidence="1">Uncharacterized protein</fullName>
    </submittedName>
</protein>
<name>A0A8X6SCU7_TRICX</name>
<sequence length="83" mass="9285">MISCNHMCCPSCNGSVEPFFNKTMLGLTRKGLTRLSPHCYCPSLAYPILRFVSNRAYLASFGSASWTSHDFERTRDNVTANMA</sequence>
<keyword evidence="2" id="KW-1185">Reference proteome</keyword>
<dbReference type="Proteomes" id="UP000887159">
    <property type="component" value="Unassembled WGS sequence"/>
</dbReference>
<dbReference type="EMBL" id="BMAU01021306">
    <property type="protein sequence ID" value="GFY11567.1"/>
    <property type="molecule type" value="Genomic_DNA"/>
</dbReference>
<evidence type="ECO:0000313" key="2">
    <source>
        <dbReference type="Proteomes" id="UP000887159"/>
    </source>
</evidence>
<accession>A0A8X6SCU7</accession>
<proteinExistence type="predicted"/>